<evidence type="ECO:0000256" key="3">
    <source>
        <dbReference type="ARBA" id="ARBA00022679"/>
    </source>
</evidence>
<dbReference type="PANTHER" id="PTHR10629">
    <property type="entry name" value="CYTOSINE-SPECIFIC METHYLTRANSFERASE"/>
    <property type="match status" value="1"/>
</dbReference>
<dbReference type="RefSeq" id="WP_117487588.1">
    <property type="nucleotide sequence ID" value="NZ_QVIG01000001.1"/>
</dbReference>
<dbReference type="Proteomes" id="UP000263377">
    <property type="component" value="Unassembled WGS sequence"/>
</dbReference>
<dbReference type="EMBL" id="QVIG01000001">
    <property type="protein sequence ID" value="RGD59390.1"/>
    <property type="molecule type" value="Genomic_DNA"/>
</dbReference>
<evidence type="ECO:0000256" key="2">
    <source>
        <dbReference type="ARBA" id="ARBA00022603"/>
    </source>
</evidence>
<dbReference type="PROSITE" id="PS51679">
    <property type="entry name" value="SAM_MT_C5"/>
    <property type="match status" value="1"/>
</dbReference>
<dbReference type="Gene3D" id="3.40.50.150">
    <property type="entry name" value="Vaccinia Virus protein VP39"/>
    <property type="match status" value="1"/>
</dbReference>
<dbReference type="GO" id="GO:0003886">
    <property type="term" value="F:DNA (cytosine-5-)-methyltransferase activity"/>
    <property type="evidence" value="ECO:0007669"/>
    <property type="project" value="UniProtKB-EC"/>
</dbReference>
<dbReference type="Pfam" id="PF00145">
    <property type="entry name" value="DNA_methylase"/>
    <property type="match status" value="2"/>
</dbReference>
<evidence type="ECO:0000313" key="8">
    <source>
        <dbReference type="Proteomes" id="UP000263377"/>
    </source>
</evidence>
<dbReference type="Gene3D" id="3.90.120.10">
    <property type="entry name" value="DNA Methylase, subunit A, domain 2"/>
    <property type="match status" value="1"/>
</dbReference>
<evidence type="ECO:0000256" key="5">
    <source>
        <dbReference type="ARBA" id="ARBA00022747"/>
    </source>
</evidence>
<dbReference type="GO" id="GO:0003677">
    <property type="term" value="F:DNA binding"/>
    <property type="evidence" value="ECO:0007669"/>
    <property type="project" value="TreeGrafter"/>
</dbReference>
<dbReference type="SUPFAM" id="SSF53335">
    <property type="entry name" value="S-adenosyl-L-methionine-dependent methyltransferases"/>
    <property type="match status" value="1"/>
</dbReference>
<dbReference type="InterPro" id="IPR029063">
    <property type="entry name" value="SAM-dependent_MTases_sf"/>
</dbReference>
<dbReference type="InterPro" id="IPR001525">
    <property type="entry name" value="C5_MeTfrase"/>
</dbReference>
<dbReference type="GO" id="GO:0044027">
    <property type="term" value="P:negative regulation of gene expression via chromosomal CpG island methylation"/>
    <property type="evidence" value="ECO:0007669"/>
    <property type="project" value="TreeGrafter"/>
</dbReference>
<proteinExistence type="inferred from homology"/>
<dbReference type="InterPro" id="IPR050390">
    <property type="entry name" value="C5-Methyltransferase"/>
</dbReference>
<dbReference type="PANTHER" id="PTHR10629:SF54">
    <property type="entry name" value="DNA METHYLTRANSFERASE DIM-2"/>
    <property type="match status" value="1"/>
</dbReference>
<comment type="caution">
    <text evidence="7">The sequence shown here is derived from an EMBL/GenBank/DDBJ whole genome shotgun (WGS) entry which is preliminary data.</text>
</comment>
<dbReference type="GO" id="GO:0032259">
    <property type="term" value="P:methylation"/>
    <property type="evidence" value="ECO:0007669"/>
    <property type="project" value="UniProtKB-KW"/>
</dbReference>
<comment type="similarity">
    <text evidence="6">Belongs to the class I-like SAM-binding methyltransferase superfamily. C5-methyltransferase family.</text>
</comment>
<evidence type="ECO:0000256" key="6">
    <source>
        <dbReference type="PROSITE-ProRule" id="PRU01016"/>
    </source>
</evidence>
<evidence type="ECO:0000256" key="4">
    <source>
        <dbReference type="ARBA" id="ARBA00022691"/>
    </source>
</evidence>
<keyword evidence="4 6" id="KW-0949">S-adenosyl-L-methionine</keyword>
<evidence type="ECO:0000256" key="1">
    <source>
        <dbReference type="ARBA" id="ARBA00011975"/>
    </source>
</evidence>
<keyword evidence="8" id="KW-1185">Reference proteome</keyword>
<reference evidence="7 8" key="1">
    <citation type="submission" date="2018-08" db="EMBL/GenBank/DDBJ databases">
        <title>Diversity &amp; Physiological Properties of Lignin-Decomposing Actinobacteria from Soil.</title>
        <authorList>
            <person name="Roh S.G."/>
            <person name="Kim S.B."/>
        </authorList>
    </citation>
    <scope>NUCLEOTIDE SEQUENCE [LARGE SCALE GENOMIC DNA]</scope>
    <source>
        <strain evidence="7 8">MMS17-GH009</strain>
    </source>
</reference>
<organism evidence="7 8">
    <name type="scientific">Kitasatospora xanthocidica</name>
    <dbReference type="NCBI Taxonomy" id="83382"/>
    <lineage>
        <taxon>Bacteria</taxon>
        <taxon>Bacillati</taxon>
        <taxon>Actinomycetota</taxon>
        <taxon>Actinomycetes</taxon>
        <taxon>Kitasatosporales</taxon>
        <taxon>Streptomycetaceae</taxon>
        <taxon>Kitasatospora</taxon>
    </lineage>
</organism>
<feature type="active site" evidence="6">
    <location>
        <position position="74"/>
    </location>
</feature>
<accession>A0A372ZVH5</accession>
<dbReference type="AlphaFoldDB" id="A0A372ZVH5"/>
<name>A0A372ZVH5_9ACTN</name>
<keyword evidence="3 6" id="KW-0808">Transferase</keyword>
<sequence>MSVTFTDFLCGAGGSSTGLVESGLELKLAVNHWDVALETHAANHTRADHLCIDVSGMPMRYLPKSDVLWASVICTEISPAGGNTRETPQLDLLDGEDGFKTLPVAAFERTRVTAWCVVRATEVHRYKAIVVENVVEFARDWLLFPQWIAAMTKLGYNYQVTSVSSAHIGDETNVRAPQWRDRVYVTFTRRGMRKPNLTPSPPAWCFECGEQVNAIQSWHDPNITVGKYGQQYSYVCPNARCGHTKVEPWVRPASAAIDWTDLGRLIGTRRKPLATTTMNRIRIGLAKYPYEPHSITINHGQDGGDRAYALAQRPMPVRSTKQSEAMIVPAGGSWNTEPYPATRPLRTRTTSESEALFTAPPFIVEYRNNATASSVHAPVASVTAQGNHHGLVMPNGRVDPRDRNTLVIPYRKSTAKHAGMPFHTLSTKDSAAIVVSAEDIDNCRFRMLKPREQLAAQRFPDSYIVLGTPTEQTIQAGNAVSCNVAHWIGRQLLDVL</sequence>
<dbReference type="GO" id="GO:0009307">
    <property type="term" value="P:DNA restriction-modification system"/>
    <property type="evidence" value="ECO:0007669"/>
    <property type="project" value="UniProtKB-KW"/>
</dbReference>
<gene>
    <name evidence="7" type="ORF">DR950_17760</name>
</gene>
<dbReference type="EC" id="2.1.1.37" evidence="1"/>
<protein>
    <recommendedName>
        <fullName evidence="1">DNA (cytosine-5-)-methyltransferase</fullName>
        <ecNumber evidence="1">2.1.1.37</ecNumber>
    </recommendedName>
</protein>
<keyword evidence="2 6" id="KW-0489">Methyltransferase</keyword>
<keyword evidence="5" id="KW-0680">Restriction system</keyword>
<evidence type="ECO:0000313" key="7">
    <source>
        <dbReference type="EMBL" id="RGD59390.1"/>
    </source>
</evidence>